<gene>
    <name evidence="1" type="ORF">ERS075527_05100</name>
</gene>
<dbReference type="RefSeq" id="WP_052536720.1">
    <property type="nucleotide sequence ID" value="NZ_CP014958.1"/>
</dbReference>
<accession>A0AB33T896</accession>
<name>A0AB33T896_9MYCO</name>
<organism evidence="1 2">
    <name type="scientific">Mycobacteroides abscessus</name>
    <dbReference type="NCBI Taxonomy" id="36809"/>
    <lineage>
        <taxon>Bacteria</taxon>
        <taxon>Bacillati</taxon>
        <taxon>Actinomycetota</taxon>
        <taxon>Actinomycetes</taxon>
        <taxon>Mycobacteriales</taxon>
        <taxon>Mycobacteriaceae</taxon>
        <taxon>Mycobacteroides</taxon>
    </lineage>
</organism>
<dbReference type="AlphaFoldDB" id="A0AB33T896"/>
<proteinExistence type="predicted"/>
<dbReference type="EMBL" id="CSUW01000016">
    <property type="protein sequence ID" value="CPT67034.1"/>
    <property type="molecule type" value="Genomic_DNA"/>
</dbReference>
<evidence type="ECO:0000313" key="2">
    <source>
        <dbReference type="Proteomes" id="UP000038487"/>
    </source>
</evidence>
<protein>
    <submittedName>
        <fullName evidence="1">Uncharacterized protein</fullName>
    </submittedName>
</protein>
<dbReference type="Proteomes" id="UP000038487">
    <property type="component" value="Unassembled WGS sequence"/>
</dbReference>
<comment type="caution">
    <text evidence="1">The sequence shown here is derived from an EMBL/GenBank/DDBJ whole genome shotgun (WGS) entry which is preliminary data.</text>
</comment>
<reference evidence="1 2" key="1">
    <citation type="submission" date="2015-03" db="EMBL/GenBank/DDBJ databases">
        <authorList>
            <consortium name="Pathogen Informatics"/>
            <person name="Murphy D."/>
        </authorList>
    </citation>
    <scope>NUCLEOTIDE SEQUENCE [LARGE SCALE GENOMIC DNA]</scope>
    <source>
        <strain evidence="1 2">PAP036</strain>
    </source>
</reference>
<sequence length="79" mass="8722">MKQPEPGDYEVGELTQAAIGMGISFVTLGSQDRDITVTGELRQIYFCADMATLHVLHSETPFVMDEYMFTGDETVTLTA</sequence>
<evidence type="ECO:0000313" key="1">
    <source>
        <dbReference type="EMBL" id="CPT67034.1"/>
    </source>
</evidence>